<name>A0A182YBL5_ANOST</name>
<dbReference type="Proteomes" id="UP000076408">
    <property type="component" value="Unassembled WGS sequence"/>
</dbReference>
<organism evidence="2 3">
    <name type="scientific">Anopheles stephensi</name>
    <name type="common">Indo-Pakistan malaria mosquito</name>
    <dbReference type="NCBI Taxonomy" id="30069"/>
    <lineage>
        <taxon>Eukaryota</taxon>
        <taxon>Metazoa</taxon>
        <taxon>Ecdysozoa</taxon>
        <taxon>Arthropoda</taxon>
        <taxon>Hexapoda</taxon>
        <taxon>Insecta</taxon>
        <taxon>Pterygota</taxon>
        <taxon>Neoptera</taxon>
        <taxon>Endopterygota</taxon>
        <taxon>Diptera</taxon>
        <taxon>Nematocera</taxon>
        <taxon>Culicoidea</taxon>
        <taxon>Culicidae</taxon>
        <taxon>Anophelinae</taxon>
        <taxon>Anopheles</taxon>
    </lineage>
</organism>
<dbReference type="Pfam" id="PF06477">
    <property type="entry name" value="DUF1091"/>
    <property type="match status" value="1"/>
</dbReference>
<reference evidence="3" key="1">
    <citation type="journal article" date="2014" name="Genome Biol.">
        <title>Genome analysis of a major urban malaria vector mosquito, Anopheles stephensi.</title>
        <authorList>
            <person name="Jiang X."/>
            <person name="Peery A."/>
            <person name="Hall A.B."/>
            <person name="Sharma A."/>
            <person name="Chen X.G."/>
            <person name="Waterhouse R.M."/>
            <person name="Komissarov A."/>
            <person name="Riehle M.M."/>
            <person name="Shouche Y."/>
            <person name="Sharakhova M.V."/>
            <person name="Lawson D."/>
            <person name="Pakpour N."/>
            <person name="Arensburger P."/>
            <person name="Davidson V.L."/>
            <person name="Eiglmeier K."/>
            <person name="Emrich S."/>
            <person name="George P."/>
            <person name="Kennedy R.C."/>
            <person name="Mane S.P."/>
            <person name="Maslen G."/>
            <person name="Oringanje C."/>
            <person name="Qi Y."/>
            <person name="Settlage R."/>
            <person name="Tojo M."/>
            <person name="Tubio J.M."/>
            <person name="Unger M.F."/>
            <person name="Wang B."/>
            <person name="Vernick K.D."/>
            <person name="Ribeiro J.M."/>
            <person name="James A.A."/>
            <person name="Michel K."/>
            <person name="Riehle M.A."/>
            <person name="Luckhart S."/>
            <person name="Sharakhov I.V."/>
            <person name="Tu Z."/>
        </authorList>
    </citation>
    <scope>NUCLEOTIDE SEQUENCE [LARGE SCALE GENOMIC DNA]</scope>
    <source>
        <strain evidence="3">Indian</strain>
    </source>
</reference>
<dbReference type="SUPFAM" id="SSF63707">
    <property type="entry name" value="Ganglioside M2 (gm2) activator"/>
    <property type="match status" value="1"/>
</dbReference>
<evidence type="ECO:0000313" key="3">
    <source>
        <dbReference type="Proteomes" id="UP000076408"/>
    </source>
</evidence>
<reference evidence="2" key="2">
    <citation type="submission" date="2020-05" db="UniProtKB">
        <authorList>
            <consortium name="EnsemblMetazoa"/>
        </authorList>
    </citation>
    <scope>IDENTIFICATION</scope>
    <source>
        <strain evidence="2">Indian</strain>
    </source>
</reference>
<dbReference type="AlphaFoldDB" id="A0A182YBL5"/>
<keyword evidence="1" id="KW-0732">Signal</keyword>
<dbReference type="VEuPathDB" id="VectorBase:ASTEI05851"/>
<keyword evidence="3" id="KW-1185">Reference proteome</keyword>
<accession>A0A182YBL5</accession>
<dbReference type="VEuPathDB" id="VectorBase:ASTE008454"/>
<sequence length="186" mass="21534">MAGESRVPLLAIGWILLVAVYVDAKHIVYMNRVEVINNLKYANATADIRRYGPSLRNYVADFRVEAFQTFTNAMVSTIYYVPNLAGRYDKAFYNRTINFCTYLRQPATDRVLKMVYENLMQRGHLPKRCPITAGTYAFNTSFDGLQLPGFLPESNFRFDLNFHRGAPNYELVFHGYWYGEIRRVAS</sequence>
<evidence type="ECO:0000313" key="2">
    <source>
        <dbReference type="EnsemblMetazoa" id="ASTEI05851-PA"/>
    </source>
</evidence>
<dbReference type="OMA" id="FHHAHEP"/>
<dbReference type="PANTHER" id="PTHR20898">
    <property type="entry name" value="DAEDALUS ON 3-RELATED-RELATED"/>
    <property type="match status" value="1"/>
</dbReference>
<dbReference type="InterPro" id="IPR010512">
    <property type="entry name" value="DUF1091"/>
</dbReference>
<evidence type="ECO:0000256" key="1">
    <source>
        <dbReference type="ARBA" id="ARBA00022729"/>
    </source>
</evidence>
<proteinExistence type="predicted"/>
<dbReference type="InterPro" id="IPR036846">
    <property type="entry name" value="GM2-AP_sf"/>
</dbReference>
<dbReference type="EnsemblMetazoa" id="ASTEI05851-RA">
    <property type="protein sequence ID" value="ASTEI05851-PA"/>
    <property type="gene ID" value="ASTEI05851"/>
</dbReference>
<protein>
    <submittedName>
        <fullName evidence="2">Uncharacterized protein</fullName>
    </submittedName>
</protein>
<dbReference type="VEuPathDB" id="VectorBase:ASTEI20_043254"/>
<dbReference type="PANTHER" id="PTHR20898:SF1">
    <property type="entry name" value="MD-2-RELATED LIPID-RECOGNITION DOMAIN-CONTAINING PROTEIN"/>
    <property type="match status" value="1"/>
</dbReference>